<dbReference type="EMBL" id="UGPL01000006">
    <property type="protein sequence ID" value="STY66231.1"/>
    <property type="molecule type" value="Genomic_DNA"/>
</dbReference>
<sequence length="205" mass="22650">MILVCGANGLLGRAICDKLPREKTIAVLRKDAMDTFFSERNIAVEIADLLDLESCNALLQKTQPEILITVVGGKNEQGIRSDKTANINLIKAVEKYSPTTKVVLVTSVGCAEQWDLISPLAQQALGEALKAKTEAEAYLQQTALNWLIIRPGGLNNDEVNDEYQIVRDLPNERKMYVSRKSVATGIVRLLDSTENHQIFSIINRG</sequence>
<dbReference type="EMBL" id="VAJB01000013">
    <property type="protein sequence ID" value="TRB74552.1"/>
    <property type="molecule type" value="Genomic_DNA"/>
</dbReference>
<dbReference type="Proteomes" id="UP000318394">
    <property type="component" value="Unassembled WGS sequence"/>
</dbReference>
<accession>A0A249A2Q9</accession>
<dbReference type="Proteomes" id="UP000254031">
    <property type="component" value="Unassembled WGS sequence"/>
</dbReference>
<evidence type="ECO:0000313" key="4">
    <source>
        <dbReference type="EMBL" id="TRB74552.1"/>
    </source>
</evidence>
<evidence type="ECO:0000313" key="2">
    <source>
        <dbReference type="EMBL" id="STY66231.1"/>
    </source>
</evidence>
<evidence type="ECO:0000313" key="3">
    <source>
        <dbReference type="EMBL" id="TRB36035.1"/>
    </source>
</evidence>
<dbReference type="AlphaFoldDB" id="A0A249A2Q9"/>
<name>A0A249A2Q9_MANHA</name>
<dbReference type="Pfam" id="PF13460">
    <property type="entry name" value="NAD_binding_10"/>
    <property type="match status" value="1"/>
</dbReference>
<evidence type="ECO:0000259" key="1">
    <source>
        <dbReference type="Pfam" id="PF13460"/>
    </source>
</evidence>
<dbReference type="InterPro" id="IPR036291">
    <property type="entry name" value="NAD(P)-bd_dom_sf"/>
</dbReference>
<proteinExistence type="predicted"/>
<protein>
    <submittedName>
        <fullName evidence="2">NADH-flavin reductase</fullName>
    </submittedName>
    <submittedName>
        <fullName evidence="4">SDR family oxidoreductase</fullName>
    </submittedName>
</protein>
<organism evidence="4 6">
    <name type="scientific">Mannheimia haemolytica</name>
    <name type="common">Pasteurella haemolytica</name>
    <dbReference type="NCBI Taxonomy" id="75985"/>
    <lineage>
        <taxon>Bacteria</taxon>
        <taxon>Pseudomonadati</taxon>
        <taxon>Pseudomonadota</taxon>
        <taxon>Gammaproteobacteria</taxon>
        <taxon>Pasteurellales</taxon>
        <taxon>Pasteurellaceae</taxon>
        <taxon>Mannheimia</taxon>
    </lineage>
</organism>
<feature type="domain" description="NAD(P)-binding" evidence="1">
    <location>
        <begin position="6"/>
        <end position="192"/>
    </location>
</feature>
<reference evidence="2 5" key="1">
    <citation type="submission" date="2018-06" db="EMBL/GenBank/DDBJ databases">
        <authorList>
            <consortium name="Pathogen Informatics"/>
            <person name="Doyle S."/>
        </authorList>
    </citation>
    <scope>NUCLEOTIDE SEQUENCE [LARGE SCALE GENOMIC DNA]</scope>
    <source>
        <strain evidence="2 5">NCTC9380</strain>
    </source>
</reference>
<dbReference type="RefSeq" id="WP_006249968.1">
    <property type="nucleotide sequence ID" value="NZ_CP011098.1"/>
</dbReference>
<dbReference type="GeneID" id="67370302"/>
<dbReference type="OrthoDB" id="9803892at2"/>
<dbReference type="Proteomes" id="UP000315164">
    <property type="component" value="Unassembled WGS sequence"/>
</dbReference>
<reference evidence="6 7" key="2">
    <citation type="journal article" date="2019" name="Vet. Microbiol.">
        <title>Genetic characterization of susceptible and multi-drug resistant Mannheimia haemolytica isolated from high-risk stocker calves prior to and after antimicrobial metaphylaxis.</title>
        <authorList>
            <person name="Snyder E.R."/>
            <person name="Alvarez-Narvaez S."/>
            <person name="Credille B.C."/>
        </authorList>
    </citation>
    <scope>NUCLEOTIDE SEQUENCE [LARGE SCALE GENOMIC DNA]</scope>
    <source>
        <strain evidence="4 6">UGA-R5-128-1</strain>
        <strain evidence="3 7">UGA-R7-163-1</strain>
    </source>
</reference>
<dbReference type="Gene3D" id="3.40.50.720">
    <property type="entry name" value="NAD(P)-binding Rossmann-like Domain"/>
    <property type="match status" value="1"/>
</dbReference>
<dbReference type="InterPro" id="IPR016040">
    <property type="entry name" value="NAD(P)-bd_dom"/>
</dbReference>
<dbReference type="KEGG" id="mhay:VK67_13245"/>
<dbReference type="KEGG" id="mhaq:WC39_13240"/>
<evidence type="ECO:0000313" key="7">
    <source>
        <dbReference type="Proteomes" id="UP000318394"/>
    </source>
</evidence>
<dbReference type="SUPFAM" id="SSF51735">
    <property type="entry name" value="NAD(P)-binding Rossmann-fold domains"/>
    <property type="match status" value="1"/>
</dbReference>
<evidence type="ECO:0000313" key="5">
    <source>
        <dbReference type="Proteomes" id="UP000254031"/>
    </source>
</evidence>
<dbReference type="PANTHER" id="PTHR15020:SF50">
    <property type="entry name" value="UPF0659 PROTEIN YMR090W"/>
    <property type="match status" value="1"/>
</dbReference>
<evidence type="ECO:0000313" key="6">
    <source>
        <dbReference type="Proteomes" id="UP000315164"/>
    </source>
</evidence>
<gene>
    <name evidence="4" type="ORF">FEA53_07770</name>
    <name evidence="3" type="ORF">FEB89_09845</name>
    <name evidence="2" type="ORF">NCTC9380_01520</name>
</gene>
<dbReference type="PANTHER" id="PTHR15020">
    <property type="entry name" value="FLAVIN REDUCTASE-RELATED"/>
    <property type="match status" value="1"/>
</dbReference>
<keyword evidence="7" id="KW-1185">Reference proteome</keyword>
<dbReference type="EMBL" id="VAJI01000022">
    <property type="protein sequence ID" value="TRB36035.1"/>
    <property type="molecule type" value="Genomic_DNA"/>
</dbReference>